<dbReference type="EMBL" id="LQRD01000020">
    <property type="protein sequence ID" value="KXT70715.1"/>
    <property type="molecule type" value="Genomic_DNA"/>
</dbReference>
<name>A0A139N3V0_STRCR</name>
<dbReference type="GO" id="GO:0005886">
    <property type="term" value="C:plasma membrane"/>
    <property type="evidence" value="ECO:0007669"/>
    <property type="project" value="UniProtKB-SubCell"/>
</dbReference>
<dbReference type="PANTHER" id="PTHR43390:SF1">
    <property type="entry name" value="CHLOROPLAST PROCESSING PEPTIDASE"/>
    <property type="match status" value="1"/>
</dbReference>
<dbReference type="InterPro" id="IPR019533">
    <property type="entry name" value="Peptidase_S26"/>
</dbReference>
<accession>A0A139N3V0</accession>
<dbReference type="NCBIfam" id="TIGR02227">
    <property type="entry name" value="sigpep_I_bact"/>
    <property type="match status" value="1"/>
</dbReference>
<gene>
    <name evidence="11" type="ORF">SCRDD08_00475</name>
</gene>
<evidence type="ECO:0000256" key="8">
    <source>
        <dbReference type="RuleBase" id="RU003993"/>
    </source>
</evidence>
<evidence type="ECO:0000256" key="9">
    <source>
        <dbReference type="RuleBase" id="RU362042"/>
    </source>
</evidence>
<dbReference type="CDD" id="cd06530">
    <property type="entry name" value="S26_SPase_I"/>
    <property type="match status" value="1"/>
</dbReference>
<dbReference type="AlphaFoldDB" id="A0A139N3V0"/>
<dbReference type="GO" id="GO:0004252">
    <property type="term" value="F:serine-type endopeptidase activity"/>
    <property type="evidence" value="ECO:0007669"/>
    <property type="project" value="InterPro"/>
</dbReference>
<keyword evidence="8" id="KW-0472">Membrane</keyword>
<dbReference type="PANTHER" id="PTHR43390">
    <property type="entry name" value="SIGNAL PEPTIDASE I"/>
    <property type="match status" value="1"/>
</dbReference>
<evidence type="ECO:0000256" key="2">
    <source>
        <dbReference type="ARBA" id="ARBA00004401"/>
    </source>
</evidence>
<dbReference type="STRING" id="45634.SCRDD08_00475"/>
<evidence type="ECO:0000256" key="5">
    <source>
        <dbReference type="ARBA" id="ARBA00022670"/>
    </source>
</evidence>
<dbReference type="InterPro" id="IPR036286">
    <property type="entry name" value="LexA/Signal_pep-like_sf"/>
</dbReference>
<evidence type="ECO:0000256" key="1">
    <source>
        <dbReference type="ARBA" id="ARBA00000677"/>
    </source>
</evidence>
<feature type="domain" description="Peptidase S26" evidence="10">
    <location>
        <begin position="13"/>
        <end position="202"/>
    </location>
</feature>
<evidence type="ECO:0000256" key="3">
    <source>
        <dbReference type="ARBA" id="ARBA00009370"/>
    </source>
</evidence>
<comment type="catalytic activity">
    <reaction evidence="1 8">
        <text>Cleavage of hydrophobic, N-terminal signal or leader sequences from secreted and periplasmic proteins.</text>
        <dbReference type="EC" id="3.4.21.89"/>
    </reaction>
</comment>
<evidence type="ECO:0000256" key="7">
    <source>
        <dbReference type="PIRSR" id="PIRSR600223-1"/>
    </source>
</evidence>
<dbReference type="InterPro" id="IPR019757">
    <property type="entry name" value="Pept_S26A_signal_pept_1_Lys-AS"/>
</dbReference>
<dbReference type="PROSITE" id="PS00501">
    <property type="entry name" value="SPASE_I_1"/>
    <property type="match status" value="1"/>
</dbReference>
<organism evidence="11 12">
    <name type="scientific">Streptococcus cristatus</name>
    <dbReference type="NCBI Taxonomy" id="45634"/>
    <lineage>
        <taxon>Bacteria</taxon>
        <taxon>Bacillati</taxon>
        <taxon>Bacillota</taxon>
        <taxon>Bacilli</taxon>
        <taxon>Lactobacillales</taxon>
        <taxon>Streptococcaceae</taxon>
        <taxon>Streptococcus</taxon>
    </lineage>
</organism>
<keyword evidence="8" id="KW-1133">Transmembrane helix</keyword>
<dbReference type="RefSeq" id="WP_048765885.1">
    <property type="nucleotide sequence ID" value="NZ_CABPTQ010000008.1"/>
</dbReference>
<dbReference type="Pfam" id="PF10502">
    <property type="entry name" value="Peptidase_S26"/>
    <property type="match status" value="1"/>
</dbReference>
<proteinExistence type="inferred from homology"/>
<evidence type="ECO:0000313" key="11">
    <source>
        <dbReference type="EMBL" id="KXT70715.1"/>
    </source>
</evidence>
<sequence>MKNKRFDFRAFLKEWGVFTLIISVILLTRWLLWAPVKVDGHSMDPTLANGEYLMVLKHQSIDRFDIVVASEKDDDGKKKEVVKRVIGLPGDTIQYENDTLYINGKKTDESYLTEYIKKFKKDKLQSTYVGKDYTDNGTFFRKLASQAQAFTVDKEGSPVFTIKLLDDEYLLLGDDRIVSKDSRQVGAFKSSQIQGEAKFRIWPILPFKTY</sequence>
<keyword evidence="5 8" id="KW-0645">Protease</keyword>
<comment type="similarity">
    <text evidence="3 9">Belongs to the peptidase S26 family.</text>
</comment>
<keyword evidence="8" id="KW-0812">Transmembrane</keyword>
<comment type="caution">
    <text evidence="11">The sequence shown here is derived from an EMBL/GenBank/DDBJ whole genome shotgun (WGS) entry which is preliminary data.</text>
</comment>
<dbReference type="GO" id="GO:0006465">
    <property type="term" value="P:signal peptide processing"/>
    <property type="evidence" value="ECO:0007669"/>
    <property type="project" value="InterPro"/>
</dbReference>
<dbReference type="PROSITE" id="PS00760">
    <property type="entry name" value="SPASE_I_2"/>
    <property type="match status" value="1"/>
</dbReference>
<evidence type="ECO:0000256" key="6">
    <source>
        <dbReference type="ARBA" id="ARBA00022801"/>
    </source>
</evidence>
<dbReference type="InterPro" id="IPR000223">
    <property type="entry name" value="Pept_S26A_signal_pept_1"/>
</dbReference>
<evidence type="ECO:0000313" key="12">
    <source>
        <dbReference type="Proteomes" id="UP000070377"/>
    </source>
</evidence>
<reference evidence="11 12" key="1">
    <citation type="submission" date="2016-01" db="EMBL/GenBank/DDBJ databases">
        <title>Highly variable Streptococcus oralis are common among viridans streptococci isolated from primates.</title>
        <authorList>
            <person name="Denapaite D."/>
            <person name="Rieger M."/>
            <person name="Koendgen S."/>
            <person name="Brueckner R."/>
            <person name="Ochigava I."/>
            <person name="Kappeler P."/>
            <person name="Maetz-Rensing K."/>
            <person name="Leendertz F."/>
            <person name="Hakenbeck R."/>
        </authorList>
    </citation>
    <scope>NUCLEOTIDE SEQUENCE [LARGE SCALE GENOMIC DNA]</scope>
    <source>
        <strain evidence="11 12">DD08</strain>
    </source>
</reference>
<evidence type="ECO:0000259" key="10">
    <source>
        <dbReference type="Pfam" id="PF10502"/>
    </source>
</evidence>
<dbReference type="Gene3D" id="2.10.109.10">
    <property type="entry name" value="Umud Fragment, subunit A"/>
    <property type="match status" value="1"/>
</dbReference>
<keyword evidence="6 8" id="KW-0378">Hydrolase</keyword>
<evidence type="ECO:0000256" key="4">
    <source>
        <dbReference type="ARBA" id="ARBA00013208"/>
    </source>
</evidence>
<dbReference type="SUPFAM" id="SSF51306">
    <property type="entry name" value="LexA/Signal peptidase"/>
    <property type="match status" value="1"/>
</dbReference>
<comment type="subcellular location">
    <subcellularLocation>
        <location evidence="2">Cell membrane</location>
        <topology evidence="2">Single-pass type II membrane protein</topology>
    </subcellularLocation>
    <subcellularLocation>
        <location evidence="9">Membrane</location>
        <topology evidence="9">Single-pass type II membrane protein</topology>
    </subcellularLocation>
</comment>
<dbReference type="InterPro" id="IPR019756">
    <property type="entry name" value="Pept_S26A_signal_pept_1_Ser-AS"/>
</dbReference>
<dbReference type="PRINTS" id="PR00727">
    <property type="entry name" value="LEADERPTASE"/>
</dbReference>
<dbReference type="Proteomes" id="UP000070377">
    <property type="component" value="Unassembled WGS sequence"/>
</dbReference>
<feature type="transmembrane region" description="Helical" evidence="8">
    <location>
        <begin position="12"/>
        <end position="33"/>
    </location>
</feature>
<feature type="active site" evidence="7">
    <location>
        <position position="83"/>
    </location>
</feature>
<dbReference type="EC" id="3.4.21.89" evidence="4 8"/>
<dbReference type="GO" id="GO:0009003">
    <property type="term" value="F:signal peptidase activity"/>
    <property type="evidence" value="ECO:0007669"/>
    <property type="project" value="UniProtKB-EC"/>
</dbReference>
<dbReference type="PATRIC" id="fig|45634.12.peg.492"/>
<feature type="active site" evidence="7">
    <location>
        <position position="42"/>
    </location>
</feature>
<protein>
    <recommendedName>
        <fullName evidence="4 8">Signal peptidase I</fullName>
        <ecNumber evidence="4 8">3.4.21.89</ecNumber>
    </recommendedName>
</protein>